<feature type="transmembrane region" description="Helical" evidence="8">
    <location>
        <begin position="114"/>
        <end position="138"/>
    </location>
</feature>
<dbReference type="PANTHER" id="PTHR43357:SF4">
    <property type="entry name" value="INNER MEMBRANE ABC TRANSPORTER PERMEASE PROTEIN YDCV"/>
    <property type="match status" value="1"/>
</dbReference>
<keyword evidence="2 8" id="KW-0813">Transport</keyword>
<evidence type="ECO:0000313" key="10">
    <source>
        <dbReference type="EMBL" id="MCX2525246.1"/>
    </source>
</evidence>
<keyword evidence="11" id="KW-1185">Reference proteome</keyword>
<dbReference type="InterPro" id="IPR035906">
    <property type="entry name" value="MetI-like_sf"/>
</dbReference>
<feature type="transmembrane region" description="Helical" evidence="8">
    <location>
        <begin position="248"/>
        <end position="270"/>
    </location>
</feature>
<evidence type="ECO:0000256" key="2">
    <source>
        <dbReference type="ARBA" id="ARBA00022448"/>
    </source>
</evidence>
<evidence type="ECO:0000313" key="11">
    <source>
        <dbReference type="Proteomes" id="UP001165678"/>
    </source>
</evidence>
<dbReference type="CDD" id="cd06261">
    <property type="entry name" value="TM_PBP2"/>
    <property type="match status" value="1"/>
</dbReference>
<dbReference type="AlphaFoldDB" id="A0AA42CVU9"/>
<keyword evidence="5 8" id="KW-0812">Transmembrane</keyword>
<gene>
    <name evidence="10" type="ORF">OQ287_13450</name>
</gene>
<organism evidence="10 11">
    <name type="scientific">Larsenimonas rhizosphaerae</name>
    <dbReference type="NCBI Taxonomy" id="2944682"/>
    <lineage>
        <taxon>Bacteria</taxon>
        <taxon>Pseudomonadati</taxon>
        <taxon>Pseudomonadota</taxon>
        <taxon>Gammaproteobacteria</taxon>
        <taxon>Oceanospirillales</taxon>
        <taxon>Halomonadaceae</taxon>
        <taxon>Larsenimonas</taxon>
    </lineage>
</organism>
<comment type="similarity">
    <text evidence="8">Belongs to the binding-protein-dependent transport system permease family.</text>
</comment>
<dbReference type="GO" id="GO:0005886">
    <property type="term" value="C:plasma membrane"/>
    <property type="evidence" value="ECO:0007669"/>
    <property type="project" value="UniProtKB-SubCell"/>
</dbReference>
<dbReference type="RefSeq" id="WP_250938388.1">
    <property type="nucleotide sequence ID" value="NZ_JAMLJK010000002.1"/>
</dbReference>
<feature type="transmembrane region" description="Helical" evidence="8">
    <location>
        <begin position="21"/>
        <end position="41"/>
    </location>
</feature>
<evidence type="ECO:0000256" key="3">
    <source>
        <dbReference type="ARBA" id="ARBA00022475"/>
    </source>
</evidence>
<protein>
    <submittedName>
        <fullName evidence="10">ABC transporter permease</fullName>
    </submittedName>
</protein>
<proteinExistence type="inferred from homology"/>
<evidence type="ECO:0000256" key="6">
    <source>
        <dbReference type="ARBA" id="ARBA00022989"/>
    </source>
</evidence>
<feature type="transmembrane region" description="Helical" evidence="8">
    <location>
        <begin position="191"/>
        <end position="213"/>
    </location>
</feature>
<comment type="caution">
    <text evidence="10">The sequence shown here is derived from an EMBL/GenBank/DDBJ whole genome shotgun (WGS) entry which is preliminary data.</text>
</comment>
<accession>A0AA42CVU9</accession>
<dbReference type="PANTHER" id="PTHR43357">
    <property type="entry name" value="INNER MEMBRANE ABC TRANSPORTER PERMEASE PROTEIN YDCV"/>
    <property type="match status" value="1"/>
</dbReference>
<dbReference type="Gene3D" id="1.10.3720.10">
    <property type="entry name" value="MetI-like"/>
    <property type="match status" value="1"/>
</dbReference>
<dbReference type="InterPro" id="IPR000515">
    <property type="entry name" value="MetI-like"/>
</dbReference>
<feature type="transmembrane region" description="Helical" evidence="8">
    <location>
        <begin position="83"/>
        <end position="102"/>
    </location>
</feature>
<feature type="domain" description="ABC transmembrane type-1" evidence="9">
    <location>
        <begin position="79"/>
        <end position="268"/>
    </location>
</feature>
<dbReference type="GO" id="GO:0055085">
    <property type="term" value="P:transmembrane transport"/>
    <property type="evidence" value="ECO:0007669"/>
    <property type="project" value="InterPro"/>
</dbReference>
<evidence type="ECO:0000256" key="7">
    <source>
        <dbReference type="ARBA" id="ARBA00023136"/>
    </source>
</evidence>
<keyword evidence="6 8" id="KW-1133">Transmembrane helix</keyword>
<name>A0AA42CVU9_9GAMM</name>
<evidence type="ECO:0000259" key="9">
    <source>
        <dbReference type="PROSITE" id="PS50928"/>
    </source>
</evidence>
<dbReference type="PROSITE" id="PS50928">
    <property type="entry name" value="ABC_TM1"/>
    <property type="match status" value="1"/>
</dbReference>
<evidence type="ECO:0000256" key="5">
    <source>
        <dbReference type="ARBA" id="ARBA00022692"/>
    </source>
</evidence>
<evidence type="ECO:0000256" key="8">
    <source>
        <dbReference type="RuleBase" id="RU363032"/>
    </source>
</evidence>
<keyword evidence="7 8" id="KW-0472">Membrane</keyword>
<dbReference type="SUPFAM" id="SSF161098">
    <property type="entry name" value="MetI-like"/>
    <property type="match status" value="1"/>
</dbReference>
<keyword evidence="4" id="KW-0997">Cell inner membrane</keyword>
<sequence>MAIPSCATRGERLWAWCFRGICALIFLFLVGPLLVIIPLSFNAEPYFTFTPGMLNLQPDAFSLRWYHEFFTSEAWLSAIKNSLIIGVCSTVLATVLGTFAALGLSSRHMPFKGVFMAVLISPMIVPLIISAAAMFFFFSKMQLSQTFAGVILAHTVLGIPFVVITVTATLSGFDNTLTRAANSLGASPTRAFFKVVLPLVAPGVISGALFAFITSFDEVVVVLFIAGPEQRTIPIQMWSGIREQISPTILAVATLLVAVSVLLLATLELIRRRNERLRGMTPAE</sequence>
<keyword evidence="3" id="KW-1003">Cell membrane</keyword>
<comment type="subcellular location">
    <subcellularLocation>
        <location evidence="1">Cell inner membrane</location>
        <topology evidence="1">Multi-pass membrane protein</topology>
    </subcellularLocation>
    <subcellularLocation>
        <location evidence="8">Cell membrane</location>
        <topology evidence="8">Multi-pass membrane protein</topology>
    </subcellularLocation>
</comment>
<evidence type="ECO:0000256" key="4">
    <source>
        <dbReference type="ARBA" id="ARBA00022519"/>
    </source>
</evidence>
<dbReference type="EMBL" id="JAPIVE010000004">
    <property type="protein sequence ID" value="MCX2525246.1"/>
    <property type="molecule type" value="Genomic_DNA"/>
</dbReference>
<reference evidence="10" key="1">
    <citation type="submission" date="2022-11" db="EMBL/GenBank/DDBJ databases">
        <title>Larsenimonas rhizosphaerae sp. nov., isolated from a tidal mudflat.</title>
        <authorList>
            <person name="Lee S.D."/>
            <person name="Kim I.S."/>
        </authorList>
    </citation>
    <scope>NUCLEOTIDE SEQUENCE</scope>
    <source>
        <strain evidence="10">GH2-1</strain>
    </source>
</reference>
<feature type="transmembrane region" description="Helical" evidence="8">
    <location>
        <begin position="150"/>
        <end position="170"/>
    </location>
</feature>
<evidence type="ECO:0000256" key="1">
    <source>
        <dbReference type="ARBA" id="ARBA00004429"/>
    </source>
</evidence>
<dbReference type="Proteomes" id="UP001165678">
    <property type="component" value="Unassembled WGS sequence"/>
</dbReference>
<dbReference type="Pfam" id="PF00528">
    <property type="entry name" value="BPD_transp_1"/>
    <property type="match status" value="1"/>
</dbReference>